<protein>
    <recommendedName>
        <fullName evidence="6">Major facilitator superfamily (MFS) profile domain-containing protein</fullName>
    </recommendedName>
</protein>
<keyword evidence="4 5" id="KW-0472">Membrane</keyword>
<sequence>MLRTSFPTNLNRDRLSTILKDDNSSLTTVNGLYEKDLIVYGTTWVAWIQIFNVVLVNSASSLMWASASSAPVVVSEWMQVNYTALNWLSNLSAVINTICSLLTGWSYQRFGIKANILFAAVMNFLGCWIRCIAIIVPEHHRYTVMMVGQFVASIGGAFVYNISAKLASVWFAPQHRGVANILATLSVGMAMAPVLIPFLCPTPDKVPSMLIVVSIISTVCAIPSVFLPNQPRIPSSPSAEQVRMGFKEAIQCLWKNPGFIWVTILCAANGGMVFSVATLIIEAISPFGYTDLESGFCATASVVAGFAGGILSGYWAGKTAQHLMLIKIFTPIMLFTYLMLIFEMIPNAFSVVLIACVLNGFFAYGLLPIHLELACELSYPVPESVSSSILWLITTAATLVFSVAIDALRAGPEADPPNNMNLAMIIVCVIVTVGSIPTIWLKGDLKRTAFDNEALQQEKTIK</sequence>
<keyword evidence="3 5" id="KW-1133">Transmembrane helix</keyword>
<dbReference type="Proteomes" id="UP001476247">
    <property type="component" value="Unassembled WGS sequence"/>
</dbReference>
<feature type="transmembrane region" description="Helical" evidence="5">
    <location>
        <begin position="114"/>
        <end position="136"/>
    </location>
</feature>
<feature type="transmembrane region" description="Helical" evidence="5">
    <location>
        <begin position="259"/>
        <end position="281"/>
    </location>
</feature>
<evidence type="ECO:0000313" key="8">
    <source>
        <dbReference type="Proteomes" id="UP001476247"/>
    </source>
</evidence>
<proteinExistence type="predicted"/>
<organism evidence="7 8">
    <name type="scientific">Helicostylum pulchrum</name>
    <dbReference type="NCBI Taxonomy" id="562976"/>
    <lineage>
        <taxon>Eukaryota</taxon>
        <taxon>Fungi</taxon>
        <taxon>Fungi incertae sedis</taxon>
        <taxon>Mucoromycota</taxon>
        <taxon>Mucoromycotina</taxon>
        <taxon>Mucoromycetes</taxon>
        <taxon>Mucorales</taxon>
        <taxon>Mucorineae</taxon>
        <taxon>Mucoraceae</taxon>
        <taxon>Helicostylum</taxon>
    </lineage>
</organism>
<name>A0ABP9XVF3_9FUNG</name>
<keyword evidence="2 5" id="KW-0812">Transmembrane</keyword>
<dbReference type="Gene3D" id="1.20.1250.20">
    <property type="entry name" value="MFS general substrate transporter like domains"/>
    <property type="match status" value="1"/>
</dbReference>
<evidence type="ECO:0000256" key="4">
    <source>
        <dbReference type="ARBA" id="ARBA00023136"/>
    </source>
</evidence>
<dbReference type="PROSITE" id="PS50850">
    <property type="entry name" value="MFS"/>
    <property type="match status" value="1"/>
</dbReference>
<evidence type="ECO:0000256" key="5">
    <source>
        <dbReference type="SAM" id="Phobius"/>
    </source>
</evidence>
<evidence type="ECO:0000259" key="6">
    <source>
        <dbReference type="PROSITE" id="PS50850"/>
    </source>
</evidence>
<feature type="transmembrane region" description="Helical" evidence="5">
    <location>
        <begin position="420"/>
        <end position="441"/>
    </location>
</feature>
<feature type="transmembrane region" description="Helical" evidence="5">
    <location>
        <begin position="181"/>
        <end position="200"/>
    </location>
</feature>
<feature type="transmembrane region" description="Helical" evidence="5">
    <location>
        <begin position="206"/>
        <end position="227"/>
    </location>
</feature>
<feature type="domain" description="Major facilitator superfamily (MFS) profile" evidence="6">
    <location>
        <begin position="38"/>
        <end position="446"/>
    </location>
</feature>
<feature type="transmembrane region" description="Helical" evidence="5">
    <location>
        <begin position="44"/>
        <end position="67"/>
    </location>
</feature>
<evidence type="ECO:0000313" key="7">
    <source>
        <dbReference type="EMBL" id="GAA5798748.1"/>
    </source>
</evidence>
<dbReference type="Pfam" id="PF07690">
    <property type="entry name" value="MFS_1"/>
    <property type="match status" value="1"/>
</dbReference>
<feature type="transmembrane region" description="Helical" evidence="5">
    <location>
        <begin position="348"/>
        <end position="367"/>
    </location>
</feature>
<dbReference type="EMBL" id="BAABUJ010000011">
    <property type="protein sequence ID" value="GAA5798748.1"/>
    <property type="molecule type" value="Genomic_DNA"/>
</dbReference>
<feature type="transmembrane region" description="Helical" evidence="5">
    <location>
        <begin position="293"/>
        <end position="316"/>
    </location>
</feature>
<reference evidence="7 8" key="1">
    <citation type="submission" date="2024-04" db="EMBL/GenBank/DDBJ databases">
        <title>genome sequences of Mucor flavus KT1a and Helicostylum pulchrum KT1b strains isolation_sourced from the surface of a dry-aged beef.</title>
        <authorList>
            <person name="Toyotome T."/>
            <person name="Hosono M."/>
            <person name="Torimaru M."/>
            <person name="Fukuda K."/>
            <person name="Mikami N."/>
        </authorList>
    </citation>
    <scope>NUCLEOTIDE SEQUENCE [LARGE SCALE GENOMIC DNA]</scope>
    <source>
        <strain evidence="7 8">KT1b</strain>
    </source>
</reference>
<evidence type="ECO:0000256" key="3">
    <source>
        <dbReference type="ARBA" id="ARBA00022989"/>
    </source>
</evidence>
<dbReference type="InterPro" id="IPR036259">
    <property type="entry name" value="MFS_trans_sf"/>
</dbReference>
<dbReference type="PANTHER" id="PTHR10924">
    <property type="entry name" value="MAJOR FACILITATOR SUPERFAMILY PROTEIN-RELATED"/>
    <property type="match status" value="1"/>
</dbReference>
<feature type="transmembrane region" description="Helical" evidence="5">
    <location>
        <begin position="388"/>
        <end position="408"/>
    </location>
</feature>
<comment type="caution">
    <text evidence="7">The sequence shown here is derived from an EMBL/GenBank/DDBJ whole genome shotgun (WGS) entry which is preliminary data.</text>
</comment>
<keyword evidence="8" id="KW-1185">Reference proteome</keyword>
<comment type="subcellular location">
    <subcellularLocation>
        <location evidence="1">Membrane</location>
        <topology evidence="1">Multi-pass membrane protein</topology>
    </subcellularLocation>
</comment>
<feature type="transmembrane region" description="Helical" evidence="5">
    <location>
        <begin position="323"/>
        <end position="342"/>
    </location>
</feature>
<feature type="transmembrane region" description="Helical" evidence="5">
    <location>
        <begin position="142"/>
        <end position="160"/>
    </location>
</feature>
<evidence type="ECO:0000256" key="2">
    <source>
        <dbReference type="ARBA" id="ARBA00022692"/>
    </source>
</evidence>
<evidence type="ECO:0000256" key="1">
    <source>
        <dbReference type="ARBA" id="ARBA00004141"/>
    </source>
</evidence>
<gene>
    <name evidence="7" type="ORF">HPULCUR_004154</name>
</gene>
<feature type="transmembrane region" description="Helical" evidence="5">
    <location>
        <begin position="87"/>
        <end position="107"/>
    </location>
</feature>
<dbReference type="InterPro" id="IPR011701">
    <property type="entry name" value="MFS"/>
</dbReference>
<accession>A0ABP9XVF3</accession>
<dbReference type="SUPFAM" id="SSF103473">
    <property type="entry name" value="MFS general substrate transporter"/>
    <property type="match status" value="1"/>
</dbReference>
<dbReference type="PANTHER" id="PTHR10924:SF6">
    <property type="entry name" value="SOLUTE CARRIER FAMILY 49 MEMBER A3"/>
    <property type="match status" value="1"/>
</dbReference>
<dbReference type="InterPro" id="IPR020846">
    <property type="entry name" value="MFS_dom"/>
</dbReference>
<dbReference type="InterPro" id="IPR049680">
    <property type="entry name" value="FLVCR1-2_SLC49-like"/>
</dbReference>